<gene>
    <name evidence="1" type="ORF">Glove_120g82</name>
</gene>
<evidence type="ECO:0000313" key="1">
    <source>
        <dbReference type="EMBL" id="RHZ81508.1"/>
    </source>
</evidence>
<organism evidence="1 2">
    <name type="scientific">Diversispora epigaea</name>
    <dbReference type="NCBI Taxonomy" id="1348612"/>
    <lineage>
        <taxon>Eukaryota</taxon>
        <taxon>Fungi</taxon>
        <taxon>Fungi incertae sedis</taxon>
        <taxon>Mucoromycota</taxon>
        <taxon>Glomeromycotina</taxon>
        <taxon>Glomeromycetes</taxon>
        <taxon>Diversisporales</taxon>
        <taxon>Diversisporaceae</taxon>
        <taxon>Diversispora</taxon>
    </lineage>
</organism>
<dbReference type="EMBL" id="PQFF01000112">
    <property type="protein sequence ID" value="RHZ81508.1"/>
    <property type="molecule type" value="Genomic_DNA"/>
</dbReference>
<comment type="caution">
    <text evidence="1">The sequence shown here is derived from an EMBL/GenBank/DDBJ whole genome shotgun (WGS) entry which is preliminary data.</text>
</comment>
<evidence type="ECO:0000313" key="2">
    <source>
        <dbReference type="Proteomes" id="UP000266861"/>
    </source>
</evidence>
<accession>A0A397J483</accession>
<proteinExistence type="predicted"/>
<dbReference type="OrthoDB" id="2403321at2759"/>
<reference evidence="1 2" key="1">
    <citation type="submission" date="2018-08" db="EMBL/GenBank/DDBJ databases">
        <title>Genome and evolution of the arbuscular mycorrhizal fungus Diversispora epigaea (formerly Glomus versiforme) and its bacterial endosymbionts.</title>
        <authorList>
            <person name="Sun X."/>
            <person name="Fei Z."/>
            <person name="Harrison M."/>
        </authorList>
    </citation>
    <scope>NUCLEOTIDE SEQUENCE [LARGE SCALE GENOMIC DNA]</scope>
    <source>
        <strain evidence="1 2">IT104</strain>
    </source>
</reference>
<keyword evidence="2" id="KW-1185">Reference proteome</keyword>
<dbReference type="Proteomes" id="UP000266861">
    <property type="component" value="Unassembled WGS sequence"/>
</dbReference>
<name>A0A397J483_9GLOM</name>
<protein>
    <submittedName>
        <fullName evidence="1">Uncharacterized protein</fullName>
    </submittedName>
</protein>
<sequence>MPAYFLQLTPSTNHHNGITAMRTTIELRPAVQPVKVRISTPINVVATQETVVKEVRYSEWIQIGPYVIFEFPCLHDVCSTTRNRFPFTENSYLAAVRVRIALRELLGPEGTCSTYHQYCLHALHVQGVNFDKYNYSRGPDVQQFDLMKDHYNHECSRPLIDSGHLRIIQQALKDFRERKLSNA</sequence>
<dbReference type="AlphaFoldDB" id="A0A397J483"/>